<proteinExistence type="predicted"/>
<evidence type="ECO:0000313" key="1">
    <source>
        <dbReference type="EMBL" id="GIY39679.1"/>
    </source>
</evidence>
<accession>A0AAV4T0V6</accession>
<sequence length="105" mass="11684">MSITTQCFLLTRHCYSNDTILWDTVTSDRKKCGPNVVKMRRCPAMTEKGAGPLEGHRYSNDTTLWDTVTPDRKKCGPNGVKIRRCPVKIGKGLSPGREGESTDGR</sequence>
<keyword evidence="2" id="KW-1185">Reference proteome</keyword>
<dbReference type="Proteomes" id="UP001054945">
    <property type="component" value="Unassembled WGS sequence"/>
</dbReference>
<dbReference type="EMBL" id="BPLR01010496">
    <property type="protein sequence ID" value="GIY39679.1"/>
    <property type="molecule type" value="Genomic_DNA"/>
</dbReference>
<evidence type="ECO:0000313" key="2">
    <source>
        <dbReference type="Proteomes" id="UP001054945"/>
    </source>
</evidence>
<organism evidence="1 2">
    <name type="scientific">Caerostris extrusa</name>
    <name type="common">Bark spider</name>
    <name type="synonym">Caerostris bankana</name>
    <dbReference type="NCBI Taxonomy" id="172846"/>
    <lineage>
        <taxon>Eukaryota</taxon>
        <taxon>Metazoa</taxon>
        <taxon>Ecdysozoa</taxon>
        <taxon>Arthropoda</taxon>
        <taxon>Chelicerata</taxon>
        <taxon>Arachnida</taxon>
        <taxon>Araneae</taxon>
        <taxon>Araneomorphae</taxon>
        <taxon>Entelegynae</taxon>
        <taxon>Araneoidea</taxon>
        <taxon>Araneidae</taxon>
        <taxon>Caerostris</taxon>
    </lineage>
</organism>
<protein>
    <submittedName>
        <fullName evidence="1">Uncharacterized protein</fullName>
    </submittedName>
</protein>
<gene>
    <name evidence="1" type="ORF">CEXT_56571</name>
</gene>
<dbReference type="AlphaFoldDB" id="A0AAV4T0V6"/>
<name>A0AAV4T0V6_CAEEX</name>
<comment type="caution">
    <text evidence="1">The sequence shown here is derived from an EMBL/GenBank/DDBJ whole genome shotgun (WGS) entry which is preliminary data.</text>
</comment>
<reference evidence="1 2" key="1">
    <citation type="submission" date="2021-06" db="EMBL/GenBank/DDBJ databases">
        <title>Caerostris extrusa draft genome.</title>
        <authorList>
            <person name="Kono N."/>
            <person name="Arakawa K."/>
        </authorList>
    </citation>
    <scope>NUCLEOTIDE SEQUENCE [LARGE SCALE GENOMIC DNA]</scope>
</reference>